<dbReference type="PANTHER" id="PTHR10971">
    <property type="entry name" value="MRNA EXPORT FACTOR AND BUB3"/>
    <property type="match status" value="1"/>
</dbReference>
<dbReference type="EMBL" id="CAEFZW010000009">
    <property type="protein sequence ID" value="CAB4256306.1"/>
    <property type="molecule type" value="Genomic_DNA"/>
</dbReference>
<dbReference type="RefSeq" id="XP_041408150.1">
    <property type="nucleotide sequence ID" value="XM_041552216.1"/>
</dbReference>
<organism evidence="4 5">
    <name type="scientific">Maudiozyma barnettii</name>
    <dbReference type="NCBI Taxonomy" id="61262"/>
    <lineage>
        <taxon>Eukaryota</taxon>
        <taxon>Fungi</taxon>
        <taxon>Dikarya</taxon>
        <taxon>Ascomycota</taxon>
        <taxon>Saccharomycotina</taxon>
        <taxon>Saccharomycetes</taxon>
        <taxon>Saccharomycetales</taxon>
        <taxon>Saccharomycetaceae</taxon>
        <taxon>Maudiozyma</taxon>
    </lineage>
</organism>
<keyword evidence="5" id="KW-1185">Reference proteome</keyword>
<evidence type="ECO:0000256" key="2">
    <source>
        <dbReference type="ARBA" id="ARBA00022737"/>
    </source>
</evidence>
<evidence type="ECO:0000313" key="5">
    <source>
        <dbReference type="Proteomes" id="UP000644660"/>
    </source>
</evidence>
<accession>A0A8H2VJ17</accession>
<keyword evidence="1 3" id="KW-0853">WD repeat</keyword>
<dbReference type="InterPro" id="IPR036322">
    <property type="entry name" value="WD40_repeat_dom_sf"/>
</dbReference>
<gene>
    <name evidence="4" type="ORF">KABA2_09S01672</name>
</gene>
<feature type="repeat" description="WD" evidence="3">
    <location>
        <begin position="257"/>
        <end position="291"/>
    </location>
</feature>
<evidence type="ECO:0000313" key="4">
    <source>
        <dbReference type="EMBL" id="CAB4256306.1"/>
    </source>
</evidence>
<dbReference type="InterPro" id="IPR015943">
    <property type="entry name" value="WD40/YVTN_repeat-like_dom_sf"/>
</dbReference>
<evidence type="ECO:0000256" key="1">
    <source>
        <dbReference type="ARBA" id="ARBA00022574"/>
    </source>
</evidence>
<dbReference type="AlphaFoldDB" id="A0A8H2VJ17"/>
<dbReference type="Gene3D" id="2.130.10.10">
    <property type="entry name" value="YVTN repeat-like/Quinoprotein amine dehydrogenase"/>
    <property type="match status" value="1"/>
</dbReference>
<dbReference type="SUPFAM" id="SSF50978">
    <property type="entry name" value="WD40 repeat-like"/>
    <property type="match status" value="1"/>
</dbReference>
<reference evidence="4 5" key="1">
    <citation type="submission" date="2020-05" db="EMBL/GenBank/DDBJ databases">
        <authorList>
            <person name="Casaregola S."/>
            <person name="Devillers H."/>
            <person name="Grondin C."/>
        </authorList>
    </citation>
    <scope>NUCLEOTIDE SEQUENCE [LARGE SCALE GENOMIC DNA]</scope>
    <source>
        <strain evidence="4 5">CLIB 1767</strain>
    </source>
</reference>
<dbReference type="GeneID" id="64859379"/>
<dbReference type="OrthoDB" id="10262475at2759"/>
<name>A0A8H2VJ17_9SACH</name>
<comment type="caution">
    <text evidence="4">The sequence shown here is derived from an EMBL/GenBank/DDBJ whole genome shotgun (WGS) entry which is preliminary data.</text>
</comment>
<dbReference type="PROSITE" id="PS00678">
    <property type="entry name" value="WD_REPEATS_1"/>
    <property type="match status" value="1"/>
</dbReference>
<dbReference type="InterPro" id="IPR001680">
    <property type="entry name" value="WD40_rpt"/>
</dbReference>
<keyword evidence="2" id="KW-0677">Repeat</keyword>
<protein>
    <submittedName>
        <fullName evidence="4">Similar to Saccharomyces cerevisiae YOR026W BUB3 Kinetochore checkpoint WD40 repeat protein that localizes to kinetochores during prophase and metaphase</fullName>
    </submittedName>
</protein>
<dbReference type="Proteomes" id="UP000644660">
    <property type="component" value="Unassembled WGS sequence"/>
</dbReference>
<sequence length="341" mass="38062">MSSSITNNEGILIESTPDDYISDLVISELPNIGPCLLVTAWDGTLSIYKTNSEITNKDKLPSLYKRGKNETPLICCCVLNLDIYVGTVQGQLLRYDIGTNMFKPVLVTGEDVSTLALCKIFVYGNHHLNNSLICISWDGSISVVDVGLGKIDMRIQLKEDRKILSADCNSNKLILVETGHKLRLFELPLREQDEGISMVSALKYQIRDIKLLPTSSGYVISSIDGRVAVEYLNEPERQFAFRCHRLNLKDTQFVFPVNTLAFCPGTSKMLTGGSDGAVSFWNLDTRRKLKQFPKFNSNSVVKLVCDKDMFYVATSDDSFKTNATIDSNIELQPSNIYIVSI</sequence>
<dbReference type="InterPro" id="IPR019775">
    <property type="entry name" value="WD40_repeat_CS"/>
</dbReference>
<evidence type="ECO:0000256" key="3">
    <source>
        <dbReference type="PROSITE-ProRule" id="PRU00221"/>
    </source>
</evidence>
<proteinExistence type="predicted"/>
<dbReference type="PROSITE" id="PS50082">
    <property type="entry name" value="WD_REPEATS_2"/>
    <property type="match status" value="1"/>
</dbReference>